<sequence>MFLIQCILVSMVHVLSILDGRILGQNLLNTPIVEATLVGLICGDVQTGLVMGATLQLIFMGFVGIGVTSLPNSSAGTILAVAFAIMSHLSADSAIALSMPIALLFQPCGIIPRIINNIWNPKCDAAAERGDFKAIERYYWLGVVVFAIVYFVPMFLALYFGSGAVETIINFIPEVVMNGLTKASSVLPALGIALLMNYIMDKDATPFIFLGFILAAFLGVSSLGVAGLGAVIAVVYYNMVQRKANE</sequence>
<evidence type="ECO:0000256" key="3">
    <source>
        <dbReference type="ARBA" id="ARBA00022475"/>
    </source>
</evidence>
<dbReference type="GeneID" id="83016867"/>
<keyword evidence="3" id="KW-1003">Cell membrane</keyword>
<gene>
    <name evidence="10" type="ORF">DWY25_15835</name>
</gene>
<evidence type="ECO:0000256" key="4">
    <source>
        <dbReference type="ARBA" id="ARBA00022597"/>
    </source>
</evidence>
<name>A0A412FK03_9FIRM</name>
<dbReference type="PANTHER" id="PTHR32502:SF28">
    <property type="entry name" value="PHOSPHOTRANSFERASE SYSTEM SUGAR-SPECIFIC EIIC COMPONENT"/>
    <property type="match status" value="1"/>
</dbReference>
<feature type="transmembrane region" description="Helical" evidence="9">
    <location>
        <begin position="138"/>
        <end position="160"/>
    </location>
</feature>
<keyword evidence="7 9" id="KW-1133">Transmembrane helix</keyword>
<evidence type="ECO:0000256" key="2">
    <source>
        <dbReference type="ARBA" id="ARBA00022448"/>
    </source>
</evidence>
<keyword evidence="2" id="KW-0813">Transport</keyword>
<evidence type="ECO:0000313" key="10">
    <source>
        <dbReference type="EMBL" id="RGR68466.1"/>
    </source>
</evidence>
<evidence type="ECO:0000256" key="9">
    <source>
        <dbReference type="SAM" id="Phobius"/>
    </source>
</evidence>
<dbReference type="RefSeq" id="WP_117896040.1">
    <property type="nucleotide sequence ID" value="NZ_CABJCV010000027.1"/>
</dbReference>
<dbReference type="Proteomes" id="UP000284178">
    <property type="component" value="Unassembled WGS sequence"/>
</dbReference>
<evidence type="ECO:0000256" key="1">
    <source>
        <dbReference type="ARBA" id="ARBA00004651"/>
    </source>
</evidence>
<proteinExistence type="predicted"/>
<protein>
    <submittedName>
        <fullName evidence="10">PTS sugar transporter subunit IIC</fullName>
    </submittedName>
</protein>
<dbReference type="GO" id="GO:0009401">
    <property type="term" value="P:phosphoenolpyruvate-dependent sugar phosphotransferase system"/>
    <property type="evidence" value="ECO:0007669"/>
    <property type="project" value="UniProtKB-KW"/>
</dbReference>
<evidence type="ECO:0000256" key="6">
    <source>
        <dbReference type="ARBA" id="ARBA00022692"/>
    </source>
</evidence>
<comment type="caution">
    <text evidence="10">The sequence shown here is derived from an EMBL/GenBank/DDBJ whole genome shotgun (WGS) entry which is preliminary data.</text>
</comment>
<keyword evidence="6 9" id="KW-0812">Transmembrane</keyword>
<dbReference type="PROSITE" id="PS51106">
    <property type="entry name" value="PTS_EIIC_TYPE_4"/>
    <property type="match status" value="1"/>
</dbReference>
<evidence type="ECO:0000256" key="8">
    <source>
        <dbReference type="ARBA" id="ARBA00023136"/>
    </source>
</evidence>
<evidence type="ECO:0000256" key="5">
    <source>
        <dbReference type="ARBA" id="ARBA00022683"/>
    </source>
</evidence>
<keyword evidence="8 9" id="KW-0472">Membrane</keyword>
<dbReference type="InterPro" id="IPR050303">
    <property type="entry name" value="GatZ_KbaZ_carbometab"/>
</dbReference>
<dbReference type="EMBL" id="QRUP01000027">
    <property type="protein sequence ID" value="RGR68466.1"/>
    <property type="molecule type" value="Genomic_DNA"/>
</dbReference>
<keyword evidence="11" id="KW-1185">Reference proteome</keyword>
<organism evidence="10 11">
    <name type="scientific">Holdemania filiformis</name>
    <dbReference type="NCBI Taxonomy" id="61171"/>
    <lineage>
        <taxon>Bacteria</taxon>
        <taxon>Bacillati</taxon>
        <taxon>Bacillota</taxon>
        <taxon>Erysipelotrichia</taxon>
        <taxon>Erysipelotrichales</taxon>
        <taxon>Erysipelotrichaceae</taxon>
        <taxon>Holdemania</taxon>
    </lineage>
</organism>
<dbReference type="Pfam" id="PF03609">
    <property type="entry name" value="EII-Sor"/>
    <property type="match status" value="1"/>
</dbReference>
<evidence type="ECO:0000313" key="11">
    <source>
        <dbReference type="Proteomes" id="UP000284178"/>
    </source>
</evidence>
<keyword evidence="5" id="KW-0598">Phosphotransferase system</keyword>
<dbReference type="PANTHER" id="PTHR32502">
    <property type="entry name" value="N-ACETYLGALACTOSAMINE PERMEASE II COMPONENT-RELATED"/>
    <property type="match status" value="1"/>
</dbReference>
<evidence type="ECO:0000256" key="7">
    <source>
        <dbReference type="ARBA" id="ARBA00022989"/>
    </source>
</evidence>
<feature type="transmembrane region" description="Helical" evidence="9">
    <location>
        <begin position="207"/>
        <end position="237"/>
    </location>
</feature>
<dbReference type="InterPro" id="IPR004700">
    <property type="entry name" value="PTS_IIC_man"/>
</dbReference>
<dbReference type="GO" id="GO:0005886">
    <property type="term" value="C:plasma membrane"/>
    <property type="evidence" value="ECO:0007669"/>
    <property type="project" value="UniProtKB-SubCell"/>
</dbReference>
<accession>A0A412FK03</accession>
<reference evidence="10 11" key="1">
    <citation type="submission" date="2018-08" db="EMBL/GenBank/DDBJ databases">
        <title>A genome reference for cultivated species of the human gut microbiota.</title>
        <authorList>
            <person name="Zou Y."/>
            <person name="Xue W."/>
            <person name="Luo G."/>
        </authorList>
    </citation>
    <scope>NUCLEOTIDE SEQUENCE [LARGE SCALE GENOMIC DNA]</scope>
    <source>
        <strain evidence="10 11">AF24-29</strain>
    </source>
</reference>
<comment type="subcellular location">
    <subcellularLocation>
        <location evidence="1">Cell membrane</location>
        <topology evidence="1">Multi-pass membrane protein</topology>
    </subcellularLocation>
</comment>
<dbReference type="AlphaFoldDB" id="A0A412FK03"/>
<keyword evidence="4 10" id="KW-0762">Sugar transport</keyword>